<evidence type="ECO:0000259" key="9">
    <source>
        <dbReference type="SMART" id="SM00977"/>
    </source>
</evidence>
<feature type="domain" description="Lysidine-tRNA(Ile) synthetase C-terminal" evidence="9">
    <location>
        <begin position="363"/>
        <end position="435"/>
    </location>
</feature>
<evidence type="ECO:0000256" key="5">
    <source>
        <dbReference type="ARBA" id="ARBA00022741"/>
    </source>
</evidence>
<keyword evidence="4 8" id="KW-0819">tRNA processing</keyword>
<comment type="caution">
    <text evidence="10">The sequence shown here is derived from an EMBL/GenBank/DDBJ whole genome shotgun (WGS) entry which is preliminary data.</text>
</comment>
<proteinExistence type="inferred from homology"/>
<dbReference type="GO" id="GO:0006400">
    <property type="term" value="P:tRNA modification"/>
    <property type="evidence" value="ECO:0007669"/>
    <property type="project" value="UniProtKB-UniRule"/>
</dbReference>
<dbReference type="InterPro" id="IPR012796">
    <property type="entry name" value="Lysidine-tRNA-synth_C"/>
</dbReference>
<dbReference type="PANTHER" id="PTHR43033:SF1">
    <property type="entry name" value="TRNA(ILE)-LYSIDINE SYNTHASE-RELATED"/>
    <property type="match status" value="1"/>
</dbReference>
<name>A0A2P8DZJ4_9BACT</name>
<comment type="catalytic activity">
    <reaction evidence="7 8">
        <text>cytidine(34) in tRNA(Ile2) + L-lysine + ATP = lysidine(34) in tRNA(Ile2) + AMP + diphosphate + H(+)</text>
        <dbReference type="Rhea" id="RHEA:43744"/>
        <dbReference type="Rhea" id="RHEA-COMP:10625"/>
        <dbReference type="Rhea" id="RHEA-COMP:10670"/>
        <dbReference type="ChEBI" id="CHEBI:15378"/>
        <dbReference type="ChEBI" id="CHEBI:30616"/>
        <dbReference type="ChEBI" id="CHEBI:32551"/>
        <dbReference type="ChEBI" id="CHEBI:33019"/>
        <dbReference type="ChEBI" id="CHEBI:82748"/>
        <dbReference type="ChEBI" id="CHEBI:83665"/>
        <dbReference type="ChEBI" id="CHEBI:456215"/>
        <dbReference type="EC" id="6.3.4.19"/>
    </reaction>
</comment>
<dbReference type="InterPro" id="IPR011063">
    <property type="entry name" value="TilS/TtcA_N"/>
</dbReference>
<dbReference type="InterPro" id="IPR012795">
    <property type="entry name" value="tRNA_Ile_lys_synt_N"/>
</dbReference>
<evidence type="ECO:0000256" key="4">
    <source>
        <dbReference type="ARBA" id="ARBA00022694"/>
    </source>
</evidence>
<evidence type="ECO:0000256" key="7">
    <source>
        <dbReference type="ARBA" id="ARBA00048539"/>
    </source>
</evidence>
<dbReference type="Gene3D" id="3.40.50.620">
    <property type="entry name" value="HUPs"/>
    <property type="match status" value="1"/>
</dbReference>
<dbReference type="SMART" id="SM00977">
    <property type="entry name" value="TilS_C"/>
    <property type="match status" value="1"/>
</dbReference>
<feature type="binding site" evidence="8">
    <location>
        <begin position="26"/>
        <end position="31"/>
    </location>
    <ligand>
        <name>ATP</name>
        <dbReference type="ChEBI" id="CHEBI:30616"/>
    </ligand>
</feature>
<keyword evidence="2 8" id="KW-0963">Cytoplasm</keyword>
<comment type="domain">
    <text evidence="8">The N-terminal region contains the highly conserved SGGXDS motif, predicted to be a P-loop motif involved in ATP binding.</text>
</comment>
<dbReference type="OrthoDB" id="9807403at2"/>
<organism evidence="10 11">
    <name type="scientific">Cecembia rubra</name>
    <dbReference type="NCBI Taxonomy" id="1485585"/>
    <lineage>
        <taxon>Bacteria</taxon>
        <taxon>Pseudomonadati</taxon>
        <taxon>Bacteroidota</taxon>
        <taxon>Cytophagia</taxon>
        <taxon>Cytophagales</taxon>
        <taxon>Cyclobacteriaceae</taxon>
        <taxon>Cecembia</taxon>
    </lineage>
</organism>
<dbReference type="EMBL" id="PYGF01000009">
    <property type="protein sequence ID" value="PSL02631.1"/>
    <property type="molecule type" value="Genomic_DNA"/>
</dbReference>
<evidence type="ECO:0000256" key="1">
    <source>
        <dbReference type="ARBA" id="ARBA00004496"/>
    </source>
</evidence>
<evidence type="ECO:0000256" key="8">
    <source>
        <dbReference type="HAMAP-Rule" id="MF_01161"/>
    </source>
</evidence>
<dbReference type="InterPro" id="IPR014729">
    <property type="entry name" value="Rossmann-like_a/b/a_fold"/>
</dbReference>
<comment type="similarity">
    <text evidence="8">Belongs to the tRNA(Ile)-lysidine synthase family.</text>
</comment>
<dbReference type="GO" id="GO:0032267">
    <property type="term" value="F:tRNA(Ile)-lysidine synthase activity"/>
    <property type="evidence" value="ECO:0007669"/>
    <property type="project" value="UniProtKB-EC"/>
</dbReference>
<dbReference type="NCBIfam" id="TIGR02432">
    <property type="entry name" value="lysidine_TilS_N"/>
    <property type="match status" value="1"/>
</dbReference>
<comment type="function">
    <text evidence="8">Ligates lysine onto the cytidine present at position 34 of the AUA codon-specific tRNA(Ile) that contains the anticodon CAU, in an ATP-dependent manner. Cytidine is converted to lysidine, thus changing the amino acid specificity of the tRNA from methionine to isoleucine.</text>
</comment>
<accession>A0A2P8DZJ4</accession>
<evidence type="ECO:0000313" key="10">
    <source>
        <dbReference type="EMBL" id="PSL02631.1"/>
    </source>
</evidence>
<keyword evidence="5 8" id="KW-0547">Nucleotide-binding</keyword>
<dbReference type="Pfam" id="PF01171">
    <property type="entry name" value="ATP_bind_3"/>
    <property type="match status" value="1"/>
</dbReference>
<gene>
    <name evidence="8" type="primary">tilS</name>
    <name evidence="10" type="ORF">CLV48_109100</name>
</gene>
<dbReference type="NCBIfam" id="TIGR02433">
    <property type="entry name" value="lysidine_TilS_C"/>
    <property type="match status" value="1"/>
</dbReference>
<keyword evidence="3 8" id="KW-0436">Ligase</keyword>
<dbReference type="PANTHER" id="PTHR43033">
    <property type="entry name" value="TRNA(ILE)-LYSIDINE SYNTHASE-RELATED"/>
    <property type="match status" value="1"/>
</dbReference>
<dbReference type="GO" id="GO:0005524">
    <property type="term" value="F:ATP binding"/>
    <property type="evidence" value="ECO:0007669"/>
    <property type="project" value="UniProtKB-UniRule"/>
</dbReference>
<comment type="subcellular location">
    <subcellularLocation>
        <location evidence="1 8">Cytoplasm</location>
    </subcellularLocation>
</comment>
<dbReference type="HAMAP" id="MF_01161">
    <property type="entry name" value="tRNA_Ile_lys_synt"/>
    <property type="match status" value="1"/>
</dbReference>
<reference evidence="10 11" key="1">
    <citation type="submission" date="2018-03" db="EMBL/GenBank/DDBJ databases">
        <title>Genomic Encyclopedia of Archaeal and Bacterial Type Strains, Phase II (KMG-II): from individual species to whole genera.</title>
        <authorList>
            <person name="Goeker M."/>
        </authorList>
    </citation>
    <scope>NUCLEOTIDE SEQUENCE [LARGE SCALE GENOMIC DNA]</scope>
    <source>
        <strain evidence="10 11">DSM 28057</strain>
    </source>
</reference>
<dbReference type="RefSeq" id="WP_106568186.1">
    <property type="nucleotide sequence ID" value="NZ_PYGF01000009.1"/>
</dbReference>
<dbReference type="Pfam" id="PF11734">
    <property type="entry name" value="TilS_C"/>
    <property type="match status" value="1"/>
</dbReference>
<keyword evidence="11" id="KW-1185">Reference proteome</keyword>
<dbReference type="Proteomes" id="UP000240708">
    <property type="component" value="Unassembled WGS sequence"/>
</dbReference>
<evidence type="ECO:0000256" key="3">
    <source>
        <dbReference type="ARBA" id="ARBA00022598"/>
    </source>
</evidence>
<dbReference type="CDD" id="cd01992">
    <property type="entry name" value="TilS_N"/>
    <property type="match status" value="1"/>
</dbReference>
<dbReference type="SUPFAM" id="SSF52402">
    <property type="entry name" value="Adenine nucleotide alpha hydrolases-like"/>
    <property type="match status" value="1"/>
</dbReference>
<keyword evidence="6 8" id="KW-0067">ATP-binding</keyword>
<protein>
    <recommendedName>
        <fullName evidence="8">tRNA(Ile)-lysidine synthase</fullName>
        <ecNumber evidence="8">6.3.4.19</ecNumber>
    </recommendedName>
    <alternativeName>
        <fullName evidence="8">tRNA(Ile)-2-lysyl-cytidine synthase</fullName>
    </alternativeName>
    <alternativeName>
        <fullName evidence="8">tRNA(Ile)-lysidine synthetase</fullName>
    </alternativeName>
</protein>
<evidence type="ECO:0000256" key="2">
    <source>
        <dbReference type="ARBA" id="ARBA00022490"/>
    </source>
</evidence>
<evidence type="ECO:0000256" key="6">
    <source>
        <dbReference type="ARBA" id="ARBA00022840"/>
    </source>
</evidence>
<dbReference type="InterPro" id="IPR012094">
    <property type="entry name" value="tRNA_Ile_lys_synt"/>
</dbReference>
<evidence type="ECO:0000313" key="11">
    <source>
        <dbReference type="Proteomes" id="UP000240708"/>
    </source>
</evidence>
<dbReference type="GO" id="GO:0005737">
    <property type="term" value="C:cytoplasm"/>
    <property type="evidence" value="ECO:0007669"/>
    <property type="project" value="UniProtKB-SubCell"/>
</dbReference>
<dbReference type="SUPFAM" id="SSF56037">
    <property type="entry name" value="PheT/TilS domain"/>
    <property type="match status" value="1"/>
</dbReference>
<dbReference type="AlphaFoldDB" id="A0A2P8DZJ4"/>
<dbReference type="EC" id="6.3.4.19" evidence="8"/>
<sequence length="440" mass="51197">MVSLFIEHIRIKNLLDPQSTYLLGLSGGVDSVALGYLLKEANINFEVAHVNYGLRGEESDGDENFVKNLAEKWGIPFHLKKVDSKIFELRDSSIQMIARDIRYDWFEELIGLRNLQGVLVAHHFEDQIETVFLNLLRGTGIEGLYGMSDRRGKIIRPLLPFHRAEILKFMTSYGYQWREDSSNLKSEYKRNFLRNEVLPLIEAKFPEGINSLDNSFKRIKDTGKAFFYLYDLWKDEFVLHQEGYQMLEYRSFINLPGKHSLLYYWLRDYGFGISDVENILETAENGLSGKVFYTREFTLNVDRERLILGKKDIEWEPVNIERADIRLDLNIGRYDLLHVKGDFEIDKNSENAMLDSDKLSFPLVVRRWEMGDKLVPLGMKSEKKVSDLLIDLKVPLIEKKKVAVLLSGNEVVWVLGYRISDKFKCDSSTKNILYFKKISS</sequence>